<name>A0A101M332_PICGL</name>
<accession>A0A101M332</accession>
<dbReference type="EMBL" id="LKAM01000001">
    <property type="protein sequence ID" value="KUM50164.1"/>
    <property type="molecule type" value="Genomic_DNA"/>
</dbReference>
<keyword evidence="1" id="KW-0496">Mitochondrion</keyword>
<reference evidence="1" key="1">
    <citation type="journal article" date="2015" name="Genome Biol. Evol.">
        <title>Organellar Genomes of White Spruce (Picea glauca): Assembly and Annotation.</title>
        <authorList>
            <person name="Jackman S.D."/>
            <person name="Warren R.L."/>
            <person name="Gibb E.A."/>
            <person name="Vandervalk B.P."/>
            <person name="Mohamadi H."/>
            <person name="Chu J."/>
            <person name="Raymond A."/>
            <person name="Pleasance S."/>
            <person name="Coope R."/>
            <person name="Wildung M.R."/>
            <person name="Ritland C.E."/>
            <person name="Bousquet J."/>
            <person name="Jones S.J."/>
            <person name="Bohlmann J."/>
            <person name="Birol I."/>
        </authorList>
    </citation>
    <scope>NUCLEOTIDE SEQUENCE [LARGE SCALE GENOMIC DNA]</scope>
    <source>
        <tissue evidence="1">Flushing bud</tissue>
    </source>
</reference>
<organism evidence="1">
    <name type="scientific">Picea glauca</name>
    <name type="common">White spruce</name>
    <name type="synonym">Pinus glauca</name>
    <dbReference type="NCBI Taxonomy" id="3330"/>
    <lineage>
        <taxon>Eukaryota</taxon>
        <taxon>Viridiplantae</taxon>
        <taxon>Streptophyta</taxon>
        <taxon>Embryophyta</taxon>
        <taxon>Tracheophyta</taxon>
        <taxon>Spermatophyta</taxon>
        <taxon>Pinopsida</taxon>
        <taxon>Pinidae</taxon>
        <taxon>Conifers I</taxon>
        <taxon>Pinales</taxon>
        <taxon>Pinaceae</taxon>
        <taxon>Picea</taxon>
    </lineage>
</organism>
<comment type="caution">
    <text evidence="1">The sequence shown here is derived from an EMBL/GenBank/DDBJ whole genome shotgun (WGS) entry which is preliminary data.</text>
</comment>
<gene>
    <name evidence="1" type="ORF">ABT39_MTgene7</name>
</gene>
<geneLocation type="mitochondrion" evidence="1"/>
<proteinExistence type="predicted"/>
<sequence length="32" mass="3781">MSSQKVDFDWLLVVGWFLNLEMTAEFEHASCF</sequence>
<dbReference type="AlphaFoldDB" id="A0A101M332"/>
<protein>
    <submittedName>
        <fullName evidence="1">Uncharacterized protein</fullName>
    </submittedName>
</protein>
<evidence type="ECO:0000313" key="1">
    <source>
        <dbReference type="EMBL" id="KUM50164.1"/>
    </source>
</evidence>